<gene>
    <name evidence="2" type="ORF">BT96DRAFT_960326</name>
</gene>
<keyword evidence="3" id="KW-1185">Reference proteome</keyword>
<keyword evidence="1" id="KW-0808">Transferase</keyword>
<dbReference type="EMBL" id="ML769780">
    <property type="protein sequence ID" value="KAE9387801.1"/>
    <property type="molecule type" value="Genomic_DNA"/>
</dbReference>
<dbReference type="Proteomes" id="UP000799118">
    <property type="component" value="Unassembled WGS sequence"/>
</dbReference>
<proteinExistence type="predicted"/>
<protein>
    <submittedName>
        <fullName evidence="2">UDP-Glycosyltransferase/glycogen phosphorylase</fullName>
    </submittedName>
</protein>
<dbReference type="InterPro" id="IPR002213">
    <property type="entry name" value="UDP_glucos_trans"/>
</dbReference>
<organism evidence="2 3">
    <name type="scientific">Gymnopus androsaceus JB14</name>
    <dbReference type="NCBI Taxonomy" id="1447944"/>
    <lineage>
        <taxon>Eukaryota</taxon>
        <taxon>Fungi</taxon>
        <taxon>Dikarya</taxon>
        <taxon>Basidiomycota</taxon>
        <taxon>Agaricomycotina</taxon>
        <taxon>Agaricomycetes</taxon>
        <taxon>Agaricomycetidae</taxon>
        <taxon>Agaricales</taxon>
        <taxon>Marasmiineae</taxon>
        <taxon>Omphalotaceae</taxon>
        <taxon>Gymnopus</taxon>
    </lineage>
</organism>
<dbReference type="CDD" id="cd03784">
    <property type="entry name" value="GT1_Gtf-like"/>
    <property type="match status" value="1"/>
</dbReference>
<dbReference type="GO" id="GO:0008194">
    <property type="term" value="F:UDP-glycosyltransferase activity"/>
    <property type="evidence" value="ECO:0007669"/>
    <property type="project" value="InterPro"/>
</dbReference>
<dbReference type="Pfam" id="PF00201">
    <property type="entry name" value="UDPGT"/>
    <property type="match status" value="1"/>
</dbReference>
<dbReference type="AlphaFoldDB" id="A0A6A4GPX9"/>
<dbReference type="SUPFAM" id="SSF53756">
    <property type="entry name" value="UDP-Glycosyltransferase/glycogen phosphorylase"/>
    <property type="match status" value="1"/>
</dbReference>
<dbReference type="PANTHER" id="PTHR48045">
    <property type="entry name" value="UDP-GLYCOSYLTRANSFERASE 72B1"/>
    <property type="match status" value="1"/>
</dbReference>
<reference evidence="2" key="1">
    <citation type="journal article" date="2019" name="Environ. Microbiol.">
        <title>Fungal ecological strategies reflected in gene transcription - a case study of two litter decomposers.</title>
        <authorList>
            <person name="Barbi F."/>
            <person name="Kohler A."/>
            <person name="Barry K."/>
            <person name="Baskaran P."/>
            <person name="Daum C."/>
            <person name="Fauchery L."/>
            <person name="Ihrmark K."/>
            <person name="Kuo A."/>
            <person name="LaButti K."/>
            <person name="Lipzen A."/>
            <person name="Morin E."/>
            <person name="Grigoriev I.V."/>
            <person name="Henrissat B."/>
            <person name="Lindahl B."/>
            <person name="Martin F."/>
        </authorList>
    </citation>
    <scope>NUCLEOTIDE SEQUENCE</scope>
    <source>
        <strain evidence="2">JB14</strain>
    </source>
</reference>
<dbReference type="PANTHER" id="PTHR48045:SF31">
    <property type="entry name" value="UDP-GLYCOSYLTRANSFERASE 76B1-LIKE"/>
    <property type="match status" value="1"/>
</dbReference>
<dbReference type="OrthoDB" id="5835829at2759"/>
<evidence type="ECO:0000256" key="1">
    <source>
        <dbReference type="ARBA" id="ARBA00022679"/>
    </source>
</evidence>
<accession>A0A6A4GPX9</accession>
<dbReference type="Gene3D" id="3.40.50.2000">
    <property type="entry name" value="Glycogen Phosphorylase B"/>
    <property type="match status" value="1"/>
</dbReference>
<evidence type="ECO:0000313" key="3">
    <source>
        <dbReference type="Proteomes" id="UP000799118"/>
    </source>
</evidence>
<evidence type="ECO:0000313" key="2">
    <source>
        <dbReference type="EMBL" id="KAE9387801.1"/>
    </source>
</evidence>
<name>A0A6A4GPX9_9AGAR</name>
<sequence>MYKHEWSPQISMLPDSQFEKFGQIYTRDGDGVIIVSSTVYEGVTMTATKEWLAGIGKPSYALSPLSLSKPKRRLDDDKEVLQFLDGIKSKFGARSLIYISFGTFFWPPQQEKLTVLIETLIANQTPFIFSHASQLAKLSDEFLAMIKDSGIGLEMTWSPQETILQHEATGWFITHGGWNSIQESFEHKVPLIFWPMGADQPVNAAYLGITHKAAFELIEVRSGDNGIKPLLRFENTDYKPTFTVEAVKAEVEGLLVKIKGEEGRVVRGNFEKLSEKMLKSWDEGEESRTELDAFFKKFVD</sequence>